<sequence length="667" mass="74692">MPFTSNPFASIDTPPNLGISIALLAIVAFTFMSTLYHGKRTQDGAKQPQGYILHASVTHGRYLPVESKHAFTYPALYKLVSLGALESGSLNVGFRSSWAWAFGYGNPKRRITSINPGGYLSSGREAEKGTILDRLDEILRRELRESLSSTGFEEGLEPLVDDAWMLTMPSFLGWEGINPLTVYFVYSRRGVQPEDEALFRYVVLEIHNTFGESHVYVLKVGEGEDAVESKDRGYDHQWTFPRQFHVSPFNDRSGYYTISIRRPTHPPSSPNAISSLDSIEFPKPTVRVQLYTDSATGDRNANPNARGDLKLTAILRPTAAYPLSGPGVILKSLIKMPLDLFLTMPRILYQAWILHYGGPKLDVYLRPEMRWPGLWQGSIRTGGGGVKWLGEGLSEKYAKWRVERFLQRRVNETGISVTLVAANPAVGTRLFLPEGGQVNKHQKNEEDGWTWIDDRSRERGANGEKEERHLRIGYLSAKLFTTLLNTPSAEHALLLGCDTEGWFQVSSRHLFINVFSRDQEAVYDGTTLSAKAQDAGRSTLQKLRMRPLLSQVSSSTPLSGAEEKLVPHSRKHGVPIPVPPRHYLDRLASGETNFSWFGVLDYLYIFEAANFIVISAQFKLDALERKVFGLVRARLVRGQEPWMAWEKAARVYWGEGLGVNSGVVGSV</sequence>
<keyword evidence="1" id="KW-0812">Transmembrane</keyword>
<accession>A0A8H5CFK5</accession>
<dbReference type="PANTHER" id="PTHR33973">
    <property type="entry name" value="OS07G0153300 PROTEIN"/>
    <property type="match status" value="1"/>
</dbReference>
<dbReference type="InterPro" id="IPR010775">
    <property type="entry name" value="DUF1365"/>
</dbReference>
<comment type="caution">
    <text evidence="2">The sequence shown here is derived from an EMBL/GenBank/DDBJ whole genome shotgun (WGS) entry which is preliminary data.</text>
</comment>
<feature type="transmembrane region" description="Helical" evidence="1">
    <location>
        <begin position="17"/>
        <end position="36"/>
    </location>
</feature>
<protein>
    <submittedName>
        <fullName evidence="2">Uncharacterized protein</fullName>
    </submittedName>
</protein>
<evidence type="ECO:0000313" key="2">
    <source>
        <dbReference type="EMBL" id="KAF5339607.1"/>
    </source>
</evidence>
<organism evidence="2 3">
    <name type="scientific">Ephemerocybe angulata</name>
    <dbReference type="NCBI Taxonomy" id="980116"/>
    <lineage>
        <taxon>Eukaryota</taxon>
        <taxon>Fungi</taxon>
        <taxon>Dikarya</taxon>
        <taxon>Basidiomycota</taxon>
        <taxon>Agaricomycotina</taxon>
        <taxon>Agaricomycetes</taxon>
        <taxon>Agaricomycetidae</taxon>
        <taxon>Agaricales</taxon>
        <taxon>Agaricineae</taxon>
        <taxon>Psathyrellaceae</taxon>
        <taxon>Ephemerocybe</taxon>
    </lineage>
</organism>
<dbReference type="EMBL" id="JAACJK010000007">
    <property type="protein sequence ID" value="KAF5339607.1"/>
    <property type="molecule type" value="Genomic_DNA"/>
</dbReference>
<keyword evidence="3" id="KW-1185">Reference proteome</keyword>
<name>A0A8H5CFK5_9AGAR</name>
<evidence type="ECO:0000313" key="3">
    <source>
        <dbReference type="Proteomes" id="UP000541558"/>
    </source>
</evidence>
<evidence type="ECO:0000256" key="1">
    <source>
        <dbReference type="SAM" id="Phobius"/>
    </source>
</evidence>
<dbReference type="OrthoDB" id="3340520at2759"/>
<dbReference type="Pfam" id="PF07103">
    <property type="entry name" value="DUF1365"/>
    <property type="match status" value="1"/>
</dbReference>
<reference evidence="2 3" key="1">
    <citation type="journal article" date="2020" name="ISME J.">
        <title>Uncovering the hidden diversity of litter-decomposition mechanisms in mushroom-forming fungi.</title>
        <authorList>
            <person name="Floudas D."/>
            <person name="Bentzer J."/>
            <person name="Ahren D."/>
            <person name="Johansson T."/>
            <person name="Persson P."/>
            <person name="Tunlid A."/>
        </authorList>
    </citation>
    <scope>NUCLEOTIDE SEQUENCE [LARGE SCALE GENOMIC DNA]</scope>
    <source>
        <strain evidence="2 3">CBS 175.51</strain>
    </source>
</reference>
<keyword evidence="1" id="KW-1133">Transmembrane helix</keyword>
<dbReference type="PANTHER" id="PTHR33973:SF4">
    <property type="entry name" value="OS07G0153300 PROTEIN"/>
    <property type="match status" value="1"/>
</dbReference>
<dbReference type="Proteomes" id="UP000541558">
    <property type="component" value="Unassembled WGS sequence"/>
</dbReference>
<proteinExistence type="predicted"/>
<keyword evidence="1" id="KW-0472">Membrane</keyword>
<dbReference type="AlphaFoldDB" id="A0A8H5CFK5"/>
<gene>
    <name evidence="2" type="ORF">D9611_011476</name>
</gene>